<evidence type="ECO:0000256" key="1">
    <source>
        <dbReference type="SAM" id="MobiDB-lite"/>
    </source>
</evidence>
<sequence>MGRDLAIREAALGEDPGGRRGPQQSRLRRPVVEAPPEPPAEQPQDAGMGRDLAIREAALGEDPGGRRGPQQSRLRRPVVEAPPEPPAEQPQDAGMGRDLAIREAALGEDPGGRRGPQQSRLRRPVVEAPPEPPAEQPQGRCRPDVHPPLNEQAVCVSPINITLLFEHPTFEGQLQESQATGVGHPGTTNPHNLNRITVNQT</sequence>
<gene>
    <name evidence="3" type="primary">LOC129335175</name>
</gene>
<dbReference type="GeneID" id="129335175"/>
<reference evidence="3" key="1">
    <citation type="submission" date="2025-08" db="UniProtKB">
        <authorList>
            <consortium name="RefSeq"/>
        </authorList>
    </citation>
    <scope>IDENTIFICATION</scope>
    <source>
        <tissue evidence="3">Blood</tissue>
    </source>
</reference>
<dbReference type="Proteomes" id="UP001190640">
    <property type="component" value="Chromosome 8"/>
</dbReference>
<organism evidence="2 3">
    <name type="scientific">Eublepharis macularius</name>
    <name type="common">Leopard gecko</name>
    <name type="synonym">Cyrtodactylus macularius</name>
    <dbReference type="NCBI Taxonomy" id="481883"/>
    <lineage>
        <taxon>Eukaryota</taxon>
        <taxon>Metazoa</taxon>
        <taxon>Chordata</taxon>
        <taxon>Craniata</taxon>
        <taxon>Vertebrata</taxon>
        <taxon>Euteleostomi</taxon>
        <taxon>Lepidosauria</taxon>
        <taxon>Squamata</taxon>
        <taxon>Bifurcata</taxon>
        <taxon>Gekkota</taxon>
        <taxon>Eublepharidae</taxon>
        <taxon>Eublepharinae</taxon>
        <taxon>Eublepharis</taxon>
    </lineage>
</organism>
<accession>A0AA97JU89</accession>
<feature type="region of interest" description="Disordered" evidence="1">
    <location>
        <begin position="1"/>
        <end position="146"/>
    </location>
</feature>
<keyword evidence="2" id="KW-1185">Reference proteome</keyword>
<feature type="region of interest" description="Disordered" evidence="1">
    <location>
        <begin position="177"/>
        <end position="201"/>
    </location>
</feature>
<dbReference type="KEGG" id="emc:129335175"/>
<proteinExistence type="predicted"/>
<name>A0AA97JU89_EUBMA</name>
<dbReference type="AlphaFoldDB" id="A0AA97JU89"/>
<evidence type="ECO:0000313" key="2">
    <source>
        <dbReference type="Proteomes" id="UP001190640"/>
    </source>
</evidence>
<protein>
    <submittedName>
        <fullName evidence="3">Uncharacterized protein LOC129335175</fullName>
    </submittedName>
</protein>
<evidence type="ECO:0000313" key="3">
    <source>
        <dbReference type="RefSeq" id="XP_054843591.1"/>
    </source>
</evidence>
<dbReference type="RefSeq" id="XP_054843591.1">
    <property type="nucleotide sequence ID" value="XM_054987616.1"/>
</dbReference>